<evidence type="ECO:0000259" key="5">
    <source>
        <dbReference type="PROSITE" id="PS50975"/>
    </source>
</evidence>
<dbReference type="Pfam" id="PF15632">
    <property type="entry name" value="ATPgrasp_Ter"/>
    <property type="match status" value="1"/>
</dbReference>
<accession>A0A212JUJ0</accession>
<dbReference type="GO" id="GO:0046872">
    <property type="term" value="F:metal ion binding"/>
    <property type="evidence" value="ECO:0007669"/>
    <property type="project" value="InterPro"/>
</dbReference>
<evidence type="ECO:0000313" key="6">
    <source>
        <dbReference type="EMBL" id="SBW03110.1"/>
    </source>
</evidence>
<dbReference type="AlphaFoldDB" id="A0A212JUJ0"/>
<dbReference type="Gene3D" id="3.30.470.20">
    <property type="entry name" value="ATP-grasp fold, B domain"/>
    <property type="match status" value="1"/>
</dbReference>
<dbReference type="SUPFAM" id="SSF56059">
    <property type="entry name" value="Glutathione synthetase ATP-binding domain-like"/>
    <property type="match status" value="1"/>
</dbReference>
<evidence type="ECO:0000256" key="4">
    <source>
        <dbReference type="PROSITE-ProRule" id="PRU00409"/>
    </source>
</evidence>
<dbReference type="EMBL" id="FLUO01000001">
    <property type="protein sequence ID" value="SBW03110.1"/>
    <property type="molecule type" value="Genomic_DNA"/>
</dbReference>
<dbReference type="GO" id="GO:0005524">
    <property type="term" value="F:ATP binding"/>
    <property type="evidence" value="ECO:0007669"/>
    <property type="project" value="UniProtKB-UniRule"/>
</dbReference>
<keyword evidence="3 4" id="KW-0067">ATP-binding</keyword>
<reference evidence="6" key="1">
    <citation type="submission" date="2016-04" db="EMBL/GenBank/DDBJ databases">
        <authorList>
            <person name="Evans L.H."/>
            <person name="Alamgir A."/>
            <person name="Owens N."/>
            <person name="Weber N.D."/>
            <person name="Virtaneva K."/>
            <person name="Barbian K."/>
            <person name="Babar A."/>
            <person name="Rosenke K."/>
        </authorList>
    </citation>
    <scope>NUCLEOTIDE SEQUENCE</scope>
    <source>
        <strain evidence="6">86</strain>
    </source>
</reference>
<evidence type="ECO:0000256" key="1">
    <source>
        <dbReference type="ARBA" id="ARBA00022598"/>
    </source>
</evidence>
<proteinExistence type="predicted"/>
<dbReference type="InterPro" id="IPR011761">
    <property type="entry name" value="ATP-grasp"/>
</dbReference>
<dbReference type="PROSITE" id="PS50975">
    <property type="entry name" value="ATP_GRASP"/>
    <property type="match status" value="1"/>
</dbReference>
<gene>
    <name evidence="6" type="ORF">KL86APRO_11682</name>
</gene>
<dbReference type="Gene3D" id="3.40.50.20">
    <property type="match status" value="1"/>
</dbReference>
<dbReference type="GO" id="GO:0016874">
    <property type="term" value="F:ligase activity"/>
    <property type="evidence" value="ECO:0007669"/>
    <property type="project" value="UniProtKB-KW"/>
</dbReference>
<name>A0A212JUJ0_9PROT</name>
<sequence length="357" mass="39009">MLIAGRRRRGGVAVAYTVILTSVGLEMAADMIMRLRRSAAHEVRVVAVERRSDVNARHFADAFVCIDSWDPQTFAVGVVRVAEQFDADLVLPLVDGDVLALAPYAEAFAGLGCRLACNRAELVDTLADKLAAYRLFTQVGLPVPDWRAADSRERLVAAVEQMFGLYGEVVVKPAMAQSSRGVSVVRNAIHGAQEYLGSREVHMDYDTFMTRFVDVYDALFPVVVMKRLCEPVHDLDILAWEGEARCVVPRRRRNTALPNEGHEILDSQVLTDLGRDIAKKLGLSWLVDCDVMFDETGAPCVLEVNPRPSHSTVVSVAAGAPLLDDMISLARGLPVAESAGPPPALVVPYRTMDIAQT</sequence>
<keyword evidence="2 4" id="KW-0547">Nucleotide-binding</keyword>
<dbReference type="Gene3D" id="3.30.1490.20">
    <property type="entry name" value="ATP-grasp fold, A domain"/>
    <property type="match status" value="1"/>
</dbReference>
<dbReference type="PANTHER" id="PTHR43055:SF1">
    <property type="entry name" value="FORMATE-DEPENDENT PHOSPHORIBOSYLGLYCINAMIDE FORMYLTRANSFERASE"/>
    <property type="match status" value="1"/>
</dbReference>
<evidence type="ECO:0000256" key="2">
    <source>
        <dbReference type="ARBA" id="ARBA00022741"/>
    </source>
</evidence>
<evidence type="ECO:0000256" key="3">
    <source>
        <dbReference type="ARBA" id="ARBA00022840"/>
    </source>
</evidence>
<protein>
    <recommendedName>
        <fullName evidence="5">ATP-grasp domain-containing protein</fullName>
    </recommendedName>
</protein>
<organism evidence="6">
    <name type="scientific">uncultured Alphaproteobacteria bacterium</name>
    <dbReference type="NCBI Taxonomy" id="91750"/>
    <lineage>
        <taxon>Bacteria</taxon>
        <taxon>Pseudomonadati</taxon>
        <taxon>Pseudomonadota</taxon>
        <taxon>Alphaproteobacteria</taxon>
        <taxon>environmental samples</taxon>
    </lineage>
</organism>
<dbReference type="GO" id="GO:0005829">
    <property type="term" value="C:cytosol"/>
    <property type="evidence" value="ECO:0007669"/>
    <property type="project" value="TreeGrafter"/>
</dbReference>
<dbReference type="InterPro" id="IPR013815">
    <property type="entry name" value="ATP_grasp_subdomain_1"/>
</dbReference>
<keyword evidence="1" id="KW-0436">Ligase</keyword>
<feature type="domain" description="ATP-grasp" evidence="5">
    <location>
        <begin position="133"/>
        <end position="331"/>
    </location>
</feature>
<dbReference type="PANTHER" id="PTHR43055">
    <property type="entry name" value="FORMATE-DEPENDENT PHOSPHORIBOSYLGLYCINAMIDE FORMYLTRANSFERASE"/>
    <property type="match status" value="1"/>
</dbReference>